<gene>
    <name evidence="3" type="ORF">GCM10010531_33120</name>
</gene>
<dbReference type="InterPro" id="IPR032466">
    <property type="entry name" value="Metal_Hydrolase"/>
</dbReference>
<feature type="compositionally biased region" description="Low complexity" evidence="1">
    <location>
        <begin position="353"/>
        <end position="362"/>
    </location>
</feature>
<reference evidence="4" key="1">
    <citation type="journal article" date="2019" name="Int. J. Syst. Evol. Microbiol.">
        <title>The Global Catalogue of Microorganisms (GCM) 10K type strain sequencing project: providing services to taxonomists for standard genome sequencing and annotation.</title>
        <authorList>
            <consortium name="The Broad Institute Genomics Platform"/>
            <consortium name="The Broad Institute Genome Sequencing Center for Infectious Disease"/>
            <person name="Wu L."/>
            <person name="Ma J."/>
        </authorList>
    </citation>
    <scope>NUCLEOTIDE SEQUENCE [LARGE SCALE GENOMIC DNA]</scope>
    <source>
        <strain evidence="4">JCM 15614</strain>
    </source>
</reference>
<evidence type="ECO:0000313" key="3">
    <source>
        <dbReference type="EMBL" id="GAA3176788.1"/>
    </source>
</evidence>
<dbReference type="EMBL" id="BAAAVV010000008">
    <property type="protein sequence ID" value="GAA3176788.1"/>
    <property type="molecule type" value="Genomic_DNA"/>
</dbReference>
<evidence type="ECO:0000313" key="4">
    <source>
        <dbReference type="Proteomes" id="UP001499924"/>
    </source>
</evidence>
<organism evidence="3 4">
    <name type="scientific">Blastococcus jejuensis</name>
    <dbReference type="NCBI Taxonomy" id="351224"/>
    <lineage>
        <taxon>Bacteria</taxon>
        <taxon>Bacillati</taxon>
        <taxon>Actinomycetota</taxon>
        <taxon>Actinomycetes</taxon>
        <taxon>Geodermatophilales</taxon>
        <taxon>Geodermatophilaceae</taxon>
        <taxon>Blastococcus</taxon>
    </lineage>
</organism>
<accession>A0ABP6PFE6</accession>
<evidence type="ECO:0000256" key="1">
    <source>
        <dbReference type="SAM" id="MobiDB-lite"/>
    </source>
</evidence>
<keyword evidence="4" id="KW-1185">Reference proteome</keyword>
<dbReference type="PANTHER" id="PTHR42889">
    <property type="entry name" value="BLR3681 PROTEIN"/>
    <property type="match status" value="1"/>
</dbReference>
<dbReference type="InterPro" id="IPR006680">
    <property type="entry name" value="Amidohydro-rel"/>
</dbReference>
<dbReference type="Gene3D" id="3.20.20.140">
    <property type="entry name" value="Metal-dependent hydrolases"/>
    <property type="match status" value="1"/>
</dbReference>
<feature type="region of interest" description="Disordered" evidence="1">
    <location>
        <begin position="340"/>
        <end position="362"/>
    </location>
</feature>
<proteinExistence type="predicted"/>
<dbReference type="Pfam" id="PF04909">
    <property type="entry name" value="Amidohydro_2"/>
    <property type="match status" value="1"/>
</dbReference>
<dbReference type="Proteomes" id="UP001499924">
    <property type="component" value="Unassembled WGS sequence"/>
</dbReference>
<sequence length="362" mass="41562">MYEKDGEKYFIVDSHMHFWDASRDNWVEGREQYAKGWIDCFYGYHQLAPPTTHWEWDKYLKVSADDLMRDVFEEGHVDKAIFQSTYLKYWYKNGFNTTEQNAAMLDKHPDKFIVNGRWDPRDGDAGLKQLEEDAARWNLKGVKLYTAEWHENGSRGWKLTDKDSYRFLEKCRELGIKNIHAHKGPTIWPLNKDGFAVEDVDQAATDFPDLNFIVEHAGIPRIDDFAYIAVQEPNVYAGCSVVVGALMHARPKFFARIMGELLFWVGEDRMTFGSDYNIWTPRWQVEGLVDWQMPDDEAFSDYPKLTTATKKKILGLNAARLYDIEVPAECQLPAAGEIPAQREPEQPGEQLVTGAAGAGTTA</sequence>
<dbReference type="SUPFAM" id="SSF51556">
    <property type="entry name" value="Metallo-dependent hydrolases"/>
    <property type="match status" value="1"/>
</dbReference>
<name>A0ABP6PFE6_9ACTN</name>
<comment type="caution">
    <text evidence="3">The sequence shown here is derived from an EMBL/GenBank/DDBJ whole genome shotgun (WGS) entry which is preliminary data.</text>
</comment>
<dbReference type="RefSeq" id="WP_344690099.1">
    <property type="nucleotide sequence ID" value="NZ_BAAAVV010000008.1"/>
</dbReference>
<dbReference type="PANTHER" id="PTHR42889:SF1">
    <property type="entry name" value="BLR3681 PROTEIN"/>
    <property type="match status" value="1"/>
</dbReference>
<protein>
    <submittedName>
        <fullName evidence="3">Amidohydrolase family protein</fullName>
    </submittedName>
</protein>
<evidence type="ECO:0000259" key="2">
    <source>
        <dbReference type="Pfam" id="PF04909"/>
    </source>
</evidence>
<dbReference type="CDD" id="cd01292">
    <property type="entry name" value="metallo-dependent_hydrolases"/>
    <property type="match status" value="1"/>
</dbReference>
<feature type="domain" description="Amidohydrolase-related" evidence="2">
    <location>
        <begin position="12"/>
        <end position="324"/>
    </location>
</feature>